<dbReference type="GO" id="GO:0071770">
    <property type="term" value="P:DIM/DIP cell wall layer assembly"/>
    <property type="evidence" value="ECO:0007669"/>
    <property type="project" value="TreeGrafter"/>
</dbReference>
<dbReference type="PANTHER" id="PTHR43775">
    <property type="entry name" value="FATTY ACID SYNTHASE"/>
    <property type="match status" value="1"/>
</dbReference>
<dbReference type="GO" id="GO:0004312">
    <property type="term" value="F:fatty acid synthase activity"/>
    <property type="evidence" value="ECO:0007669"/>
    <property type="project" value="TreeGrafter"/>
</dbReference>
<dbReference type="GO" id="GO:0004315">
    <property type="term" value="F:3-oxoacyl-[acyl-carrier-protein] synthase activity"/>
    <property type="evidence" value="ECO:0007669"/>
    <property type="project" value="InterPro"/>
</dbReference>
<keyword evidence="3" id="KW-0808">Transferase</keyword>
<comment type="caution">
    <text evidence="8">The sequence shown here is derived from an EMBL/GenBank/DDBJ whole genome shotgun (WGS) entry which is preliminary data.</text>
</comment>
<evidence type="ECO:0000256" key="5">
    <source>
        <dbReference type="SAM" id="MobiDB-lite"/>
    </source>
</evidence>
<dbReference type="InterPro" id="IPR050091">
    <property type="entry name" value="PKS_NRPS_Biosynth_Enz"/>
</dbReference>
<dbReference type="PROSITE" id="PS50075">
    <property type="entry name" value="CARRIER"/>
    <property type="match status" value="1"/>
</dbReference>
<dbReference type="InterPro" id="IPR018201">
    <property type="entry name" value="Ketoacyl_synth_AS"/>
</dbReference>
<dbReference type="RefSeq" id="WP_189980183.1">
    <property type="nucleotide sequence ID" value="NZ_BNBF01000004.1"/>
</dbReference>
<dbReference type="InterPro" id="IPR013120">
    <property type="entry name" value="FAR_NAD-bd"/>
</dbReference>
<evidence type="ECO:0000313" key="9">
    <source>
        <dbReference type="Proteomes" id="UP000619355"/>
    </source>
</evidence>
<organism evidence="8 9">
    <name type="scientific">Streptomyces capoamus</name>
    <dbReference type="NCBI Taxonomy" id="68183"/>
    <lineage>
        <taxon>Bacteria</taxon>
        <taxon>Bacillati</taxon>
        <taxon>Actinomycetota</taxon>
        <taxon>Actinomycetes</taxon>
        <taxon>Kitasatosporales</taxon>
        <taxon>Streptomycetaceae</taxon>
        <taxon>Streptomyces</taxon>
    </lineage>
</organism>
<feature type="domain" description="Ketosynthase family 3 (KS3)" evidence="7">
    <location>
        <begin position="4"/>
        <end position="448"/>
    </location>
</feature>
<sequence>MSRATDIAVIGLGCRFPDGPDIRAFWDNLMSGVVSTRAQSDERLRATGLSEAELNDPNFVRVAATVPDVELFAAEFFGYSPAEAESIDPAQRLFLEVCWEALESAGHAPAGNGTGPVVGVFASGGPSPYTVALQAARLREGGLAAAVDDLDLTLGGAPDFLASRVAYKLGLRGPSVGVQTACSSSLTGIHYAALSLLSGECDLAVVGGAAVSDPLVGYTYQPGGVMSEDGQCRPFDARSTGTAAGAGAGAVVLRRLGDALADGDPVLAVVRGSAVGNDGSQRSGFTAPSSTGLAGVVAGALAVADAAPHTVRYVEAHGSGTQLGDSLELRGLTEGLRTAADSAGTPRPSAGGCALGSVKANIGHAGWAAGIAGFIKAVQVAHTGVVPPHPSFEHPRDPGVLADSPFRIPKEPSPVDRSDGGDADGDGWHVLVNSMGLGGTNATVVLAPPPAPTRPAAEPADRVRLVLSARTRTELDALSRLVADSLDAGAPVGDVAHTLRVGRRSFAERRVVTAPPERLAAALRLPRPPHARTVRATPGAVVLVVPEHGEARPAKPLLDHLVKAFNGRADVVAEAPATPAPHHQVLWLSAGPVPAGAHHLVLGPRGVPEPDALDEAVTTAWLHGADVDWAYLARGTRGRRLALPTYPYERRRHWALDRIDVRTLAAPAASAATGGGASSGRPAGSDTTEEALLGIWAELFGNPEIGLDDEFGALGGTSLLSVKMGLEVHARLGVLVNLHRVGGSRATVRKLAATVRAGLKAQDATSADGPSTDGEIAHGEIADGEGALVDADLGLSLGEASSVTAPGTDVFLTGATGFLGAFLLHQHLAATQRRVYCLVRADSEAEGRRRLREAAASYGLPEPDPERVRVVTGDLREVEKVCDAYRDGELMRRVGHIMHCAARVVFTEPYSELRDDNVVPTLGLLRWARRHGVREFSFISSLAATGPALGADGRTLESREQPLDPAQGGYGVGKWVCERLLERVETDGMRVRVFRPGLILGSTVSGACNPKDMLWRMLAAGVATGVHPLDDRPMPMAPVDLVSRAVVDLAFTPGAAGRAFHLVAPEGVSAQRLFALLGESGLPTEPLSPADWLSAVADRARASDNEVLSSMALYDLVGHESAESAVEAEAWRPWLAESGHSPEPTGELLRSALRHLAGKDPAYLELLGSRGAPGSDRHE</sequence>
<dbReference type="InterPro" id="IPR020841">
    <property type="entry name" value="PKS_Beta-ketoAc_synthase_dom"/>
</dbReference>
<dbReference type="GO" id="GO:0005737">
    <property type="term" value="C:cytoplasm"/>
    <property type="evidence" value="ECO:0007669"/>
    <property type="project" value="TreeGrafter"/>
</dbReference>
<evidence type="ECO:0000256" key="1">
    <source>
        <dbReference type="ARBA" id="ARBA00022450"/>
    </source>
</evidence>
<evidence type="ECO:0000256" key="3">
    <source>
        <dbReference type="ARBA" id="ARBA00022679"/>
    </source>
</evidence>
<dbReference type="InterPro" id="IPR036736">
    <property type="entry name" value="ACP-like_sf"/>
</dbReference>
<dbReference type="InterPro" id="IPR014031">
    <property type="entry name" value="Ketoacyl_synth_C"/>
</dbReference>
<feature type="region of interest" description="Disordered" evidence="5">
    <location>
        <begin position="389"/>
        <end position="425"/>
    </location>
</feature>
<dbReference type="Proteomes" id="UP000619355">
    <property type="component" value="Unassembled WGS sequence"/>
</dbReference>
<dbReference type="InterPro" id="IPR036291">
    <property type="entry name" value="NAD(P)-bd_dom_sf"/>
</dbReference>
<dbReference type="SUPFAM" id="SSF51735">
    <property type="entry name" value="NAD(P)-binding Rossmann-fold domains"/>
    <property type="match status" value="1"/>
</dbReference>
<proteinExistence type="predicted"/>
<keyword evidence="4" id="KW-0012">Acyltransferase</keyword>
<dbReference type="Gene3D" id="3.40.50.720">
    <property type="entry name" value="NAD(P)-binding Rossmann-like Domain"/>
    <property type="match status" value="1"/>
</dbReference>
<dbReference type="InterPro" id="IPR016039">
    <property type="entry name" value="Thiolase-like"/>
</dbReference>
<dbReference type="Gene3D" id="1.10.1200.10">
    <property type="entry name" value="ACP-like"/>
    <property type="match status" value="1"/>
</dbReference>
<evidence type="ECO:0000256" key="2">
    <source>
        <dbReference type="ARBA" id="ARBA00022553"/>
    </source>
</evidence>
<evidence type="ECO:0000313" key="8">
    <source>
        <dbReference type="EMBL" id="GHG42870.1"/>
    </source>
</evidence>
<keyword evidence="2" id="KW-0597">Phosphoprotein</keyword>
<feature type="compositionally biased region" description="Basic and acidic residues" evidence="5">
    <location>
        <begin position="408"/>
        <end position="420"/>
    </location>
</feature>
<dbReference type="SMART" id="SM00825">
    <property type="entry name" value="PKS_KS"/>
    <property type="match status" value="1"/>
</dbReference>
<evidence type="ECO:0000256" key="4">
    <source>
        <dbReference type="ARBA" id="ARBA00023315"/>
    </source>
</evidence>
<dbReference type="CDD" id="cd00833">
    <property type="entry name" value="PKS"/>
    <property type="match status" value="1"/>
</dbReference>
<evidence type="ECO:0000259" key="7">
    <source>
        <dbReference type="PROSITE" id="PS52004"/>
    </source>
</evidence>
<dbReference type="PROSITE" id="PS00606">
    <property type="entry name" value="KS3_1"/>
    <property type="match status" value="1"/>
</dbReference>
<dbReference type="GO" id="GO:0006633">
    <property type="term" value="P:fatty acid biosynthetic process"/>
    <property type="evidence" value="ECO:0007669"/>
    <property type="project" value="InterPro"/>
</dbReference>
<dbReference type="AlphaFoldDB" id="A0A919C4K2"/>
<dbReference type="PANTHER" id="PTHR43775:SF37">
    <property type="entry name" value="SI:DKEY-61P9.11"/>
    <property type="match status" value="1"/>
</dbReference>
<protein>
    <recommendedName>
        <fullName evidence="10">Polyketide synthase type I</fullName>
    </recommendedName>
</protein>
<dbReference type="SUPFAM" id="SSF47336">
    <property type="entry name" value="ACP-like"/>
    <property type="match status" value="1"/>
</dbReference>
<name>A0A919C4K2_9ACTN</name>
<dbReference type="Pfam" id="PF00550">
    <property type="entry name" value="PP-binding"/>
    <property type="match status" value="1"/>
</dbReference>
<reference evidence="9" key="1">
    <citation type="journal article" date="2019" name="Int. J. Syst. Evol. Microbiol.">
        <title>The Global Catalogue of Microorganisms (GCM) 10K type strain sequencing project: providing services to taxonomists for standard genome sequencing and annotation.</title>
        <authorList>
            <consortium name="The Broad Institute Genomics Platform"/>
            <consortium name="The Broad Institute Genome Sequencing Center for Infectious Disease"/>
            <person name="Wu L."/>
            <person name="Ma J."/>
        </authorList>
    </citation>
    <scope>NUCLEOTIDE SEQUENCE [LARGE SCALE GENOMIC DNA]</scope>
    <source>
        <strain evidence="9">JCM 4253</strain>
    </source>
</reference>
<dbReference type="Gene3D" id="3.30.70.3290">
    <property type="match status" value="1"/>
</dbReference>
<dbReference type="EMBL" id="BNBF01000004">
    <property type="protein sequence ID" value="GHG42870.1"/>
    <property type="molecule type" value="Genomic_DNA"/>
</dbReference>
<dbReference type="Gene3D" id="3.40.47.10">
    <property type="match status" value="1"/>
</dbReference>
<dbReference type="Pfam" id="PF00109">
    <property type="entry name" value="ketoacyl-synt"/>
    <property type="match status" value="1"/>
</dbReference>
<dbReference type="GO" id="GO:0005886">
    <property type="term" value="C:plasma membrane"/>
    <property type="evidence" value="ECO:0007669"/>
    <property type="project" value="TreeGrafter"/>
</dbReference>
<gene>
    <name evidence="8" type="ORF">GCM10018980_19200</name>
</gene>
<feature type="domain" description="Carrier" evidence="6">
    <location>
        <begin position="683"/>
        <end position="759"/>
    </location>
</feature>
<dbReference type="InterPro" id="IPR014030">
    <property type="entry name" value="Ketoacyl_synth_N"/>
</dbReference>
<keyword evidence="9" id="KW-1185">Reference proteome</keyword>
<dbReference type="NCBIfam" id="TIGR01746">
    <property type="entry name" value="Thioester-redct"/>
    <property type="match status" value="1"/>
</dbReference>
<dbReference type="PROSITE" id="PS52004">
    <property type="entry name" value="KS3_2"/>
    <property type="match status" value="1"/>
</dbReference>
<dbReference type="Pfam" id="PF02801">
    <property type="entry name" value="Ketoacyl-synt_C"/>
    <property type="match status" value="1"/>
</dbReference>
<dbReference type="Pfam" id="PF07993">
    <property type="entry name" value="NAD_binding_4"/>
    <property type="match status" value="1"/>
</dbReference>
<keyword evidence="1" id="KW-0596">Phosphopantetheine</keyword>
<dbReference type="InterPro" id="IPR009081">
    <property type="entry name" value="PP-bd_ACP"/>
</dbReference>
<dbReference type="Gene3D" id="1.10.1240.100">
    <property type="match status" value="1"/>
</dbReference>
<dbReference type="InterPro" id="IPR010080">
    <property type="entry name" value="Thioester_reductase-like_dom"/>
</dbReference>
<evidence type="ECO:0000259" key="6">
    <source>
        <dbReference type="PROSITE" id="PS50075"/>
    </source>
</evidence>
<dbReference type="SUPFAM" id="SSF53901">
    <property type="entry name" value="Thiolase-like"/>
    <property type="match status" value="1"/>
</dbReference>
<evidence type="ECO:0008006" key="10">
    <source>
        <dbReference type="Google" id="ProtNLM"/>
    </source>
</evidence>
<dbReference type="Pfam" id="PF22621">
    <property type="entry name" value="CurL-like_PKS_C"/>
    <property type="match status" value="1"/>
</dbReference>
<accession>A0A919C4K2</accession>